<proteinExistence type="predicted"/>
<feature type="compositionally biased region" description="Gly residues" evidence="1">
    <location>
        <begin position="93"/>
        <end position="102"/>
    </location>
</feature>
<evidence type="ECO:0000259" key="2">
    <source>
        <dbReference type="Pfam" id="PF01464"/>
    </source>
</evidence>
<evidence type="ECO:0000256" key="1">
    <source>
        <dbReference type="SAM" id="MobiDB-lite"/>
    </source>
</evidence>
<evidence type="ECO:0000313" key="3">
    <source>
        <dbReference type="EMBL" id="CDG82312.1"/>
    </source>
</evidence>
<dbReference type="SUPFAM" id="SSF53955">
    <property type="entry name" value="Lysozyme-like"/>
    <property type="match status" value="1"/>
</dbReference>
<dbReference type="EMBL" id="HG322949">
    <property type="protein sequence ID" value="CDG82312.1"/>
    <property type="molecule type" value="Genomic_DNA"/>
</dbReference>
<feature type="region of interest" description="Disordered" evidence="1">
    <location>
        <begin position="61"/>
        <end position="110"/>
    </location>
</feature>
<dbReference type="AlphaFoldDB" id="W0V4W4"/>
<dbReference type="Pfam" id="PF01464">
    <property type="entry name" value="SLT"/>
    <property type="match status" value="1"/>
</dbReference>
<reference evidence="3 4" key="1">
    <citation type="journal article" date="2015" name="Genome Announc.">
        <title>Genome Sequence of Mushroom Soft-Rot Pathogen Janthinobacterium agaricidamnosum.</title>
        <authorList>
            <person name="Graupner K."/>
            <person name="Lackner G."/>
            <person name="Hertweck C."/>
        </authorList>
    </citation>
    <scope>NUCLEOTIDE SEQUENCE [LARGE SCALE GENOMIC DNA]</scope>
    <source>
        <strain evidence="4">NBRC 102515 / DSM 9628</strain>
    </source>
</reference>
<gene>
    <name evidence="3" type="ORF">GJA_1674</name>
</gene>
<dbReference type="InterPro" id="IPR023346">
    <property type="entry name" value="Lysozyme-like_dom_sf"/>
</dbReference>
<dbReference type="OrthoDB" id="9815002at2"/>
<dbReference type="InterPro" id="IPR008258">
    <property type="entry name" value="Transglycosylase_SLT_dom_1"/>
</dbReference>
<feature type="domain" description="Transglycosylase SLT" evidence="2">
    <location>
        <begin position="119"/>
        <end position="239"/>
    </location>
</feature>
<dbReference type="Proteomes" id="UP000027604">
    <property type="component" value="Chromosome I"/>
</dbReference>
<dbReference type="Gene3D" id="1.10.530.10">
    <property type="match status" value="1"/>
</dbReference>
<sequence length="258" mass="27575">MQCDLRGVADFSQLTREESKMGLKVGDSFHCPMDNTNYVITSDNTIKACGTEKHGQFLQDNPDWKQYYSNPDKGEIREPSNAPPQRYVVPGEPGSGASGASGTGAASGAPATGVYSAEINAAAKEFGVPPELLAAQMHQESGGNPNALGDGGKSFGLMQLQKDTWDSFRNSDKCPPSLKNVDFEQVKNDPATNIRAAAALDKSYHDQAGGGDDKHAWGVALRIYNSGSIQDPSNLSNPADGATTDYVQNIFKSINWQV</sequence>
<evidence type="ECO:0000313" key="4">
    <source>
        <dbReference type="Proteomes" id="UP000027604"/>
    </source>
</evidence>
<dbReference type="STRING" id="1349767.GJA_1674"/>
<name>W0V4W4_9BURK</name>
<dbReference type="HOGENOM" id="CLU_1076792_0_0_4"/>
<protein>
    <submittedName>
        <fullName evidence="3">Transglycosylase SLT domain protein</fullName>
    </submittedName>
</protein>
<dbReference type="KEGG" id="jag:GJA_1674"/>
<accession>W0V4W4</accession>
<organism evidence="3 4">
    <name type="scientific">Janthinobacterium agaricidamnosum NBRC 102515 = DSM 9628</name>
    <dbReference type="NCBI Taxonomy" id="1349767"/>
    <lineage>
        <taxon>Bacteria</taxon>
        <taxon>Pseudomonadati</taxon>
        <taxon>Pseudomonadota</taxon>
        <taxon>Betaproteobacteria</taxon>
        <taxon>Burkholderiales</taxon>
        <taxon>Oxalobacteraceae</taxon>
        <taxon>Janthinobacterium</taxon>
    </lineage>
</organism>
<dbReference type="PATRIC" id="fig|1349767.4.peg.3351"/>
<keyword evidence="4" id="KW-1185">Reference proteome</keyword>